<dbReference type="Proteomes" id="UP001189429">
    <property type="component" value="Unassembled WGS sequence"/>
</dbReference>
<accession>A0ABN9RDB4</accession>
<comment type="caution">
    <text evidence="1">The sequence shown here is derived from an EMBL/GenBank/DDBJ whole genome shotgun (WGS) entry which is preliminary data.</text>
</comment>
<reference evidence="1" key="1">
    <citation type="submission" date="2023-10" db="EMBL/GenBank/DDBJ databases">
        <authorList>
            <person name="Chen Y."/>
            <person name="Shah S."/>
            <person name="Dougan E. K."/>
            <person name="Thang M."/>
            <person name="Chan C."/>
        </authorList>
    </citation>
    <scope>NUCLEOTIDE SEQUENCE [LARGE SCALE GENOMIC DNA]</scope>
</reference>
<proteinExistence type="predicted"/>
<organism evidence="1 2">
    <name type="scientific">Prorocentrum cordatum</name>
    <dbReference type="NCBI Taxonomy" id="2364126"/>
    <lineage>
        <taxon>Eukaryota</taxon>
        <taxon>Sar</taxon>
        <taxon>Alveolata</taxon>
        <taxon>Dinophyceae</taxon>
        <taxon>Prorocentrales</taxon>
        <taxon>Prorocentraceae</taxon>
        <taxon>Prorocentrum</taxon>
    </lineage>
</organism>
<sequence length="206" mass="21770">LSPPLRRPYLIVGLEGQEFLADDLQSSQPARFTFEVSRLQSNLQIYCYSDGATGGTGPVGRILVPLSEVVWPAGSPVGAADFQRGMDSKATFQRRLCACLLPVSEHGDGYGLAGFSDRFGPDAAAGGTLGSITLTVEVTLAPEVRSLVGLCASSITAGARAVAKAGGDTDFREVARKAEEGSSPPSFREELTSLRGSMLRLRHYCS</sequence>
<evidence type="ECO:0000313" key="2">
    <source>
        <dbReference type="Proteomes" id="UP001189429"/>
    </source>
</evidence>
<feature type="non-terminal residue" evidence="1">
    <location>
        <position position="206"/>
    </location>
</feature>
<evidence type="ECO:0000313" key="1">
    <source>
        <dbReference type="EMBL" id="CAK0816994.1"/>
    </source>
</evidence>
<protein>
    <submittedName>
        <fullName evidence="1">Uncharacterized protein</fullName>
    </submittedName>
</protein>
<dbReference type="EMBL" id="CAUYUJ010006327">
    <property type="protein sequence ID" value="CAK0816994.1"/>
    <property type="molecule type" value="Genomic_DNA"/>
</dbReference>
<name>A0ABN9RDB4_9DINO</name>
<gene>
    <name evidence="1" type="ORF">PCOR1329_LOCUS19724</name>
</gene>
<keyword evidence="2" id="KW-1185">Reference proteome</keyword>
<feature type="non-terminal residue" evidence="1">
    <location>
        <position position="1"/>
    </location>
</feature>